<accession>A0A348WDU5</accession>
<feature type="non-terminal residue" evidence="2">
    <location>
        <position position="76"/>
    </location>
</feature>
<evidence type="ECO:0000313" key="2">
    <source>
        <dbReference type="EMBL" id="HAR52707.1"/>
    </source>
</evidence>
<dbReference type="PANTHER" id="PTHR42663">
    <property type="entry name" value="HYDROLASE C777.06C-RELATED-RELATED"/>
    <property type="match status" value="1"/>
</dbReference>
<sequence length="76" mass="8697">MAHGGIDALGFRIGALAYLPDVSEIPEEVWPLLEELDVWILDALRRMPHPTHAHLARSLEWMHRARPRLGVLTNMH</sequence>
<organism evidence="2 3">
    <name type="scientific">Roseovarius nubinhibens</name>
    <dbReference type="NCBI Taxonomy" id="314263"/>
    <lineage>
        <taxon>Bacteria</taxon>
        <taxon>Pseudomonadati</taxon>
        <taxon>Pseudomonadota</taxon>
        <taxon>Alphaproteobacteria</taxon>
        <taxon>Rhodobacterales</taxon>
        <taxon>Roseobacteraceae</taxon>
        <taxon>Roseovarius</taxon>
    </lineage>
</organism>
<name>A0A348WDU5_9RHOB</name>
<dbReference type="EMBL" id="DMVW01000122">
    <property type="protein sequence ID" value="HAR52707.1"/>
    <property type="molecule type" value="Genomic_DNA"/>
</dbReference>
<comment type="caution">
    <text evidence="2">The sequence shown here is derived from an EMBL/GenBank/DDBJ whole genome shotgun (WGS) entry which is preliminary data.</text>
</comment>
<gene>
    <name evidence="2" type="ORF">DCS45_12660</name>
</gene>
<reference evidence="2 3" key="1">
    <citation type="journal article" date="2018" name="Nat. Biotechnol.">
        <title>A standardized bacterial taxonomy based on genome phylogeny substantially revises the tree of life.</title>
        <authorList>
            <person name="Parks D.H."/>
            <person name="Chuvochina M."/>
            <person name="Waite D.W."/>
            <person name="Rinke C."/>
            <person name="Skarshewski A."/>
            <person name="Chaumeil P.A."/>
            <person name="Hugenholtz P."/>
        </authorList>
    </citation>
    <scope>NUCLEOTIDE SEQUENCE [LARGE SCALE GENOMIC DNA]</scope>
    <source>
        <strain evidence="2">UBA9169</strain>
    </source>
</reference>
<evidence type="ECO:0000259" key="1">
    <source>
        <dbReference type="Pfam" id="PF12706"/>
    </source>
</evidence>
<dbReference type="Pfam" id="PF12706">
    <property type="entry name" value="Lactamase_B_2"/>
    <property type="match status" value="1"/>
</dbReference>
<dbReference type="InterPro" id="IPR001279">
    <property type="entry name" value="Metallo-B-lactamas"/>
</dbReference>
<protein>
    <submittedName>
        <fullName evidence="2">Phosphoribosyl 1,2-cyclic phosphodiesterase</fullName>
    </submittedName>
</protein>
<dbReference type="AlphaFoldDB" id="A0A348WDU5"/>
<proteinExistence type="predicted"/>
<dbReference type="PANTHER" id="PTHR42663:SF6">
    <property type="entry name" value="HYDROLASE C777.06C-RELATED"/>
    <property type="match status" value="1"/>
</dbReference>
<dbReference type="SUPFAM" id="SSF56281">
    <property type="entry name" value="Metallo-hydrolase/oxidoreductase"/>
    <property type="match status" value="1"/>
</dbReference>
<feature type="domain" description="Metallo-beta-lactamase" evidence="1">
    <location>
        <begin position="7"/>
        <end position="73"/>
    </location>
</feature>
<dbReference type="InterPro" id="IPR036866">
    <property type="entry name" value="RibonucZ/Hydroxyglut_hydro"/>
</dbReference>
<evidence type="ECO:0000313" key="3">
    <source>
        <dbReference type="Proteomes" id="UP000264719"/>
    </source>
</evidence>
<dbReference type="Proteomes" id="UP000264719">
    <property type="component" value="Unassembled WGS sequence"/>
</dbReference>
<dbReference type="Gene3D" id="3.60.15.10">
    <property type="entry name" value="Ribonuclease Z/Hydroxyacylglutathione hydrolase-like"/>
    <property type="match status" value="1"/>
</dbReference>